<reference evidence="4" key="1">
    <citation type="submission" date="2021-02" db="EMBL/GenBank/DDBJ databases">
        <authorList>
            <person name="Nowell W R."/>
        </authorList>
    </citation>
    <scope>NUCLEOTIDE SEQUENCE</scope>
</reference>
<gene>
    <name evidence="4" type="ORF">GPM918_LOCUS25729</name>
    <name evidence="5" type="ORF">OVA965_LOCUS28529</name>
    <name evidence="6" type="ORF">SRO942_LOCUS25758</name>
    <name evidence="7" type="ORF">TMI583_LOCUS29284</name>
</gene>
<dbReference type="Proteomes" id="UP000681722">
    <property type="component" value="Unassembled WGS sequence"/>
</dbReference>
<evidence type="ECO:0000313" key="8">
    <source>
        <dbReference type="Proteomes" id="UP000663829"/>
    </source>
</evidence>
<dbReference type="OrthoDB" id="206950at2759"/>
<evidence type="ECO:0000313" key="7">
    <source>
        <dbReference type="EMBL" id="CAF4107198.1"/>
    </source>
</evidence>
<dbReference type="GO" id="GO:0005929">
    <property type="term" value="C:cilium"/>
    <property type="evidence" value="ECO:0007669"/>
    <property type="project" value="TreeGrafter"/>
</dbReference>
<sequence>MVPVPQDFQCDQSKKKSKHNSNAIPDDMDDTLDSMLDSASKLTMSLKSDRAGRRPTIEAQSGWMELSGDPGDNEPIRPPLFVPRTSRQRAEEIVINDIPTIPTDDADGDESLDMAPQMADAPEFTAHQIASYKEIETEFLRERASQYIDSKTDIGILYQNLHLQEDFDVEEQKVWEWDKLFTEVVNTLSNLSTTTAEQ</sequence>
<dbReference type="Proteomes" id="UP000663829">
    <property type="component" value="Unassembled WGS sequence"/>
</dbReference>
<protein>
    <submittedName>
        <fullName evidence="4">Uncharacterized protein</fullName>
    </submittedName>
</protein>
<evidence type="ECO:0000313" key="6">
    <source>
        <dbReference type="EMBL" id="CAF4006116.1"/>
    </source>
</evidence>
<comment type="similarity">
    <text evidence="1">Belongs to the IFT43 family.</text>
</comment>
<accession>A0A814ZJ22</accession>
<evidence type="ECO:0000313" key="4">
    <source>
        <dbReference type="EMBL" id="CAF1242543.1"/>
    </source>
</evidence>
<keyword evidence="2" id="KW-0970">Cilium biogenesis/degradation</keyword>
<dbReference type="PANTHER" id="PTHR33724">
    <property type="entry name" value="INTRAFLAGELLAR TRANSPORT PROTEIN 43 HOMOLOG"/>
    <property type="match status" value="1"/>
</dbReference>
<dbReference type="EMBL" id="CAJOBC010011001">
    <property type="protein sequence ID" value="CAF4006116.1"/>
    <property type="molecule type" value="Genomic_DNA"/>
</dbReference>
<proteinExistence type="inferred from homology"/>
<dbReference type="Pfam" id="PF15305">
    <property type="entry name" value="IFT43"/>
    <property type="match status" value="1"/>
</dbReference>
<feature type="region of interest" description="Disordered" evidence="3">
    <location>
        <begin position="1"/>
        <end position="77"/>
    </location>
</feature>
<evidence type="ECO:0000256" key="1">
    <source>
        <dbReference type="ARBA" id="ARBA00007563"/>
    </source>
</evidence>
<comment type="caution">
    <text evidence="4">The sequence shown here is derived from an EMBL/GenBank/DDBJ whole genome shotgun (WGS) entry which is preliminary data.</text>
</comment>
<dbReference type="EMBL" id="CAJNOQ010010089">
    <property type="protein sequence ID" value="CAF1242543.1"/>
    <property type="molecule type" value="Genomic_DNA"/>
</dbReference>
<evidence type="ECO:0000256" key="2">
    <source>
        <dbReference type="ARBA" id="ARBA00022794"/>
    </source>
</evidence>
<feature type="compositionally biased region" description="Basic and acidic residues" evidence="3">
    <location>
        <begin position="47"/>
        <end position="56"/>
    </location>
</feature>
<dbReference type="EMBL" id="CAJNOK010019533">
    <property type="protein sequence ID" value="CAF1300956.1"/>
    <property type="molecule type" value="Genomic_DNA"/>
</dbReference>
<dbReference type="GO" id="GO:0035721">
    <property type="term" value="P:intraciliary retrograde transport"/>
    <property type="evidence" value="ECO:0007669"/>
    <property type="project" value="TreeGrafter"/>
</dbReference>
<keyword evidence="8" id="KW-1185">Reference proteome</keyword>
<dbReference type="Proteomes" id="UP000682733">
    <property type="component" value="Unassembled WGS sequence"/>
</dbReference>
<dbReference type="GO" id="GO:0030991">
    <property type="term" value="C:intraciliary transport particle A"/>
    <property type="evidence" value="ECO:0007669"/>
    <property type="project" value="InterPro"/>
</dbReference>
<dbReference type="PANTHER" id="PTHR33724:SF1">
    <property type="entry name" value="INTRAFLAGELLAR TRANSPORT PROTEIN 43 HOMOLOG"/>
    <property type="match status" value="1"/>
</dbReference>
<name>A0A814ZJ22_9BILA</name>
<dbReference type="Proteomes" id="UP000677228">
    <property type="component" value="Unassembled WGS sequence"/>
</dbReference>
<dbReference type="EMBL" id="CAJOBA010041110">
    <property type="protein sequence ID" value="CAF4107198.1"/>
    <property type="molecule type" value="Genomic_DNA"/>
</dbReference>
<organism evidence="4 8">
    <name type="scientific">Didymodactylos carnosus</name>
    <dbReference type="NCBI Taxonomy" id="1234261"/>
    <lineage>
        <taxon>Eukaryota</taxon>
        <taxon>Metazoa</taxon>
        <taxon>Spiralia</taxon>
        <taxon>Gnathifera</taxon>
        <taxon>Rotifera</taxon>
        <taxon>Eurotatoria</taxon>
        <taxon>Bdelloidea</taxon>
        <taxon>Philodinida</taxon>
        <taxon>Philodinidae</taxon>
        <taxon>Didymodactylos</taxon>
    </lineage>
</organism>
<evidence type="ECO:0000313" key="5">
    <source>
        <dbReference type="EMBL" id="CAF1300956.1"/>
    </source>
</evidence>
<dbReference type="AlphaFoldDB" id="A0A814ZJ22"/>
<evidence type="ECO:0000256" key="3">
    <source>
        <dbReference type="SAM" id="MobiDB-lite"/>
    </source>
</evidence>
<dbReference type="InterPro" id="IPR029302">
    <property type="entry name" value="IFT43"/>
</dbReference>